<reference evidence="1 2" key="1">
    <citation type="submission" date="2016-10" db="EMBL/GenBank/DDBJ databases">
        <authorList>
            <person name="de Groot N.N."/>
        </authorList>
    </citation>
    <scope>NUCLEOTIDE SEQUENCE [LARGE SCALE GENOMIC DNA]</scope>
    <source>
        <strain evidence="1 2">CGMCC 1.12333</strain>
    </source>
</reference>
<dbReference type="RefSeq" id="WP_093025084.1">
    <property type="nucleotide sequence ID" value="NZ_FPBK01000007.1"/>
</dbReference>
<dbReference type="EMBL" id="FPBK01000007">
    <property type="protein sequence ID" value="SFU55285.1"/>
    <property type="molecule type" value="Genomic_DNA"/>
</dbReference>
<dbReference type="InterPro" id="IPR027961">
    <property type="entry name" value="DUF4442"/>
</dbReference>
<accession>A0A1I7H3J9</accession>
<evidence type="ECO:0000313" key="2">
    <source>
        <dbReference type="Proteomes" id="UP000199138"/>
    </source>
</evidence>
<organism evidence="1 2">
    <name type="scientific">Pustulibacterium marinum</name>
    <dbReference type="NCBI Taxonomy" id="1224947"/>
    <lineage>
        <taxon>Bacteria</taxon>
        <taxon>Pseudomonadati</taxon>
        <taxon>Bacteroidota</taxon>
        <taxon>Flavobacteriia</taxon>
        <taxon>Flavobacteriales</taxon>
        <taxon>Flavobacteriaceae</taxon>
        <taxon>Pustulibacterium</taxon>
    </lineage>
</organism>
<dbReference type="OrthoDB" id="9153186at2"/>
<dbReference type="Pfam" id="PF14539">
    <property type="entry name" value="DUF4442"/>
    <property type="match status" value="1"/>
</dbReference>
<proteinExistence type="predicted"/>
<dbReference type="Gene3D" id="3.10.129.10">
    <property type="entry name" value="Hotdog Thioesterase"/>
    <property type="match status" value="1"/>
</dbReference>
<name>A0A1I7H3J9_9FLAO</name>
<dbReference type="STRING" id="1224947.SAMN05216480_10716"/>
<dbReference type="SUPFAM" id="SSF54637">
    <property type="entry name" value="Thioesterase/thiol ester dehydrase-isomerase"/>
    <property type="match status" value="1"/>
</dbReference>
<protein>
    <recommendedName>
        <fullName evidence="3">Acyl-coenzyme A thioesterase PaaI, contains HGG motif</fullName>
    </recommendedName>
</protein>
<evidence type="ECO:0000313" key="1">
    <source>
        <dbReference type="EMBL" id="SFU55285.1"/>
    </source>
</evidence>
<dbReference type="InterPro" id="IPR029069">
    <property type="entry name" value="HotDog_dom_sf"/>
</dbReference>
<evidence type="ECO:0008006" key="3">
    <source>
        <dbReference type="Google" id="ProtNLM"/>
    </source>
</evidence>
<gene>
    <name evidence="1" type="ORF">SAMN05216480_10716</name>
</gene>
<sequence length="151" mass="16795">MEFTPKKFNAFLALKLPSAWLCGVRVQQISDEKCTTSVKLKWINQNPFKSMFWAVQGMAAELATGVLVMQAIQNSNQKISMLVASNSATFHKKAKGKIEFLAFDDHEIKTAITQTLATGEGQIFTINATGIDEEGDTVSEFSFVWTIKLKK</sequence>
<keyword evidence="2" id="KW-1185">Reference proteome</keyword>
<dbReference type="Proteomes" id="UP000199138">
    <property type="component" value="Unassembled WGS sequence"/>
</dbReference>
<dbReference type="AlphaFoldDB" id="A0A1I7H3J9"/>